<protein>
    <submittedName>
        <fullName evidence="1">(diamondback moth) hypothetical protein</fullName>
    </submittedName>
</protein>
<dbReference type="EMBL" id="CAJHNJ030000680">
    <property type="protein sequence ID" value="CAG9138416.1"/>
    <property type="molecule type" value="Genomic_DNA"/>
</dbReference>
<proteinExistence type="predicted"/>
<keyword evidence="2" id="KW-1185">Reference proteome</keyword>
<name>A0A8S4GCT3_PLUXY</name>
<feature type="non-terminal residue" evidence="1">
    <location>
        <position position="34"/>
    </location>
</feature>
<organism evidence="1 2">
    <name type="scientific">Plutella xylostella</name>
    <name type="common">Diamondback moth</name>
    <name type="synonym">Plutella maculipennis</name>
    <dbReference type="NCBI Taxonomy" id="51655"/>
    <lineage>
        <taxon>Eukaryota</taxon>
        <taxon>Metazoa</taxon>
        <taxon>Ecdysozoa</taxon>
        <taxon>Arthropoda</taxon>
        <taxon>Hexapoda</taxon>
        <taxon>Insecta</taxon>
        <taxon>Pterygota</taxon>
        <taxon>Neoptera</taxon>
        <taxon>Endopterygota</taxon>
        <taxon>Lepidoptera</taxon>
        <taxon>Glossata</taxon>
        <taxon>Ditrysia</taxon>
        <taxon>Yponomeutoidea</taxon>
        <taxon>Plutellidae</taxon>
        <taxon>Plutella</taxon>
    </lineage>
</organism>
<gene>
    <name evidence="1" type="ORF">PLXY2_LOCUS16669</name>
</gene>
<sequence length="34" mass="3997">MNENVEEIVIVDPDKARKRNRLKSVAKKRQKTMA</sequence>
<dbReference type="AlphaFoldDB" id="A0A8S4GCT3"/>
<evidence type="ECO:0000313" key="2">
    <source>
        <dbReference type="Proteomes" id="UP000653454"/>
    </source>
</evidence>
<dbReference type="Proteomes" id="UP000653454">
    <property type="component" value="Unassembled WGS sequence"/>
</dbReference>
<comment type="caution">
    <text evidence="1">The sequence shown here is derived from an EMBL/GenBank/DDBJ whole genome shotgun (WGS) entry which is preliminary data.</text>
</comment>
<accession>A0A8S4GCT3</accession>
<evidence type="ECO:0000313" key="1">
    <source>
        <dbReference type="EMBL" id="CAG9138416.1"/>
    </source>
</evidence>
<reference evidence="1" key="1">
    <citation type="submission" date="2020-11" db="EMBL/GenBank/DDBJ databases">
        <authorList>
            <person name="Whiteford S."/>
        </authorList>
    </citation>
    <scope>NUCLEOTIDE SEQUENCE</scope>
</reference>